<proteinExistence type="predicted"/>
<gene>
    <name evidence="2" type="ORF">KC614_02930</name>
</gene>
<evidence type="ECO:0000313" key="2">
    <source>
        <dbReference type="EMBL" id="MCA9392133.1"/>
    </source>
</evidence>
<dbReference type="NCBIfam" id="TIGR01076">
    <property type="entry name" value="sortase_fam"/>
    <property type="match status" value="1"/>
</dbReference>
<protein>
    <submittedName>
        <fullName evidence="2">Sortase</fullName>
    </submittedName>
</protein>
<reference evidence="2" key="2">
    <citation type="journal article" date="2021" name="Microbiome">
        <title>Successional dynamics and alternative stable states in a saline activated sludge microbial community over 9 years.</title>
        <authorList>
            <person name="Wang Y."/>
            <person name="Ye J."/>
            <person name="Ju F."/>
            <person name="Liu L."/>
            <person name="Boyd J.A."/>
            <person name="Deng Y."/>
            <person name="Parks D.H."/>
            <person name="Jiang X."/>
            <person name="Yin X."/>
            <person name="Woodcroft B.J."/>
            <person name="Tyson G.W."/>
            <person name="Hugenholtz P."/>
            <person name="Polz M.F."/>
            <person name="Zhang T."/>
        </authorList>
    </citation>
    <scope>NUCLEOTIDE SEQUENCE</scope>
    <source>
        <strain evidence="2">HKST-UBA03</strain>
    </source>
</reference>
<dbReference type="EMBL" id="JAGQKZ010000022">
    <property type="protein sequence ID" value="MCA9392133.1"/>
    <property type="molecule type" value="Genomic_DNA"/>
</dbReference>
<dbReference type="InterPro" id="IPR005754">
    <property type="entry name" value="Sortase"/>
</dbReference>
<dbReference type="Proteomes" id="UP000751518">
    <property type="component" value="Unassembled WGS sequence"/>
</dbReference>
<name>A0A955LKM5_UNCKA</name>
<dbReference type="Pfam" id="PF04203">
    <property type="entry name" value="Sortase"/>
    <property type="match status" value="1"/>
</dbReference>
<dbReference type="InterPro" id="IPR023365">
    <property type="entry name" value="Sortase_dom-sf"/>
</dbReference>
<keyword evidence="1" id="KW-0378">Hydrolase</keyword>
<dbReference type="Gene3D" id="2.40.260.10">
    <property type="entry name" value="Sortase"/>
    <property type="match status" value="1"/>
</dbReference>
<dbReference type="InterPro" id="IPR042003">
    <property type="entry name" value="Sortase_E"/>
</dbReference>
<dbReference type="AlphaFoldDB" id="A0A955LKM5"/>
<reference evidence="2" key="1">
    <citation type="submission" date="2020-04" db="EMBL/GenBank/DDBJ databases">
        <authorList>
            <person name="Zhang T."/>
        </authorList>
    </citation>
    <scope>NUCLEOTIDE SEQUENCE</scope>
    <source>
        <strain evidence="2">HKST-UBA03</strain>
    </source>
</reference>
<dbReference type="CDD" id="cd05830">
    <property type="entry name" value="Sortase_E"/>
    <property type="match status" value="1"/>
</dbReference>
<evidence type="ECO:0000313" key="3">
    <source>
        <dbReference type="Proteomes" id="UP000751518"/>
    </source>
</evidence>
<organism evidence="2 3">
    <name type="scientific">candidate division WWE3 bacterium</name>
    <dbReference type="NCBI Taxonomy" id="2053526"/>
    <lineage>
        <taxon>Bacteria</taxon>
        <taxon>Katanobacteria</taxon>
    </lineage>
</organism>
<comment type="caution">
    <text evidence="2">The sequence shown here is derived from an EMBL/GenBank/DDBJ whole genome shotgun (WGS) entry which is preliminary data.</text>
</comment>
<feature type="non-terminal residue" evidence="2">
    <location>
        <position position="1"/>
    </location>
</feature>
<accession>A0A955LKM5</accession>
<evidence type="ECO:0000256" key="1">
    <source>
        <dbReference type="ARBA" id="ARBA00022801"/>
    </source>
</evidence>
<dbReference type="GO" id="GO:0016787">
    <property type="term" value="F:hydrolase activity"/>
    <property type="evidence" value="ECO:0007669"/>
    <property type="project" value="UniProtKB-KW"/>
</dbReference>
<sequence length="170" mass="18845">KGHEDSFGSILVIPPVLSVEPVNQTNSIIIEKIDVNTPVVWDIDVTNKTAYNNALASGVAHAAGTQHPSDQNGNTYLFAHSTLNPLEIERYAAVFTLLHRLEAGDRITVFSENVRYDYAVESVEVVNSFNVEPLTRQPDYPMLTLQTCDPPGIPLNRLIVTAKLIQKYEN</sequence>
<dbReference type="SUPFAM" id="SSF63817">
    <property type="entry name" value="Sortase"/>
    <property type="match status" value="1"/>
</dbReference>